<protein>
    <submittedName>
        <fullName evidence="1">Uncharacterized protein</fullName>
    </submittedName>
</protein>
<dbReference type="VEuPathDB" id="FungiDB:JI435_422480"/>
<keyword evidence="2" id="KW-1185">Reference proteome</keyword>
<sequence length="92" mass="10470">MFWHAPERANSSKLPRLVYCVVRYRTDIAPSSRYLLTVLSSRCTLRLPRCARAATVPAPDRADVYPSSNQYLQSMCALINLVCHGRYDHPMA</sequence>
<evidence type="ECO:0000313" key="2">
    <source>
        <dbReference type="Proteomes" id="UP000663193"/>
    </source>
</evidence>
<accession>A0A7U2I8Z2</accession>
<organism evidence="1 2">
    <name type="scientific">Phaeosphaeria nodorum (strain SN15 / ATCC MYA-4574 / FGSC 10173)</name>
    <name type="common">Glume blotch fungus</name>
    <name type="synonym">Parastagonospora nodorum</name>
    <dbReference type="NCBI Taxonomy" id="321614"/>
    <lineage>
        <taxon>Eukaryota</taxon>
        <taxon>Fungi</taxon>
        <taxon>Dikarya</taxon>
        <taxon>Ascomycota</taxon>
        <taxon>Pezizomycotina</taxon>
        <taxon>Dothideomycetes</taxon>
        <taxon>Pleosporomycetidae</taxon>
        <taxon>Pleosporales</taxon>
        <taxon>Pleosporineae</taxon>
        <taxon>Phaeosphaeriaceae</taxon>
        <taxon>Parastagonospora</taxon>
    </lineage>
</organism>
<dbReference type="Proteomes" id="UP000663193">
    <property type="component" value="Chromosome 18"/>
</dbReference>
<reference evidence="2" key="1">
    <citation type="journal article" date="2021" name="BMC Genomics">
        <title>Chromosome-level genome assembly and manually-curated proteome of model necrotroph Parastagonospora nodorum Sn15 reveals a genome-wide trove of candidate effector homologs, and redundancy of virulence-related functions within an accessory chromosome.</title>
        <authorList>
            <person name="Bertazzoni S."/>
            <person name="Jones D.A.B."/>
            <person name="Phan H.T."/>
            <person name="Tan K.-C."/>
            <person name="Hane J.K."/>
        </authorList>
    </citation>
    <scope>NUCLEOTIDE SEQUENCE [LARGE SCALE GENOMIC DNA]</scope>
    <source>
        <strain evidence="2">SN15 / ATCC MYA-4574 / FGSC 10173)</strain>
    </source>
</reference>
<proteinExistence type="predicted"/>
<evidence type="ECO:0000313" key="1">
    <source>
        <dbReference type="EMBL" id="QRD05452.1"/>
    </source>
</evidence>
<name>A0A7U2I8Z2_PHANO</name>
<gene>
    <name evidence="1" type="ORF">JI435_422480</name>
</gene>
<dbReference type="EMBL" id="CP069040">
    <property type="protein sequence ID" value="QRD05452.1"/>
    <property type="molecule type" value="Genomic_DNA"/>
</dbReference>
<dbReference type="AlphaFoldDB" id="A0A7U2I8Z2"/>